<dbReference type="EMBL" id="KL662183">
    <property type="protein sequence ID" value="KFM28830.1"/>
    <property type="molecule type" value="Genomic_DNA"/>
</dbReference>
<gene>
    <name evidence="1" type="ORF">F751_4305</name>
</gene>
<protein>
    <submittedName>
        <fullName evidence="1">Uncharacterized protein</fullName>
    </submittedName>
</protein>
<dbReference type="GeneID" id="23615696"/>
<reference evidence="1 2" key="1">
    <citation type="journal article" date="2014" name="BMC Genomics">
        <title>Oil accumulation mechanisms of the oleaginous microalga Chlorella protothecoides revealed through its genome, transcriptomes, and proteomes.</title>
        <authorList>
            <person name="Gao C."/>
            <person name="Wang Y."/>
            <person name="Shen Y."/>
            <person name="Yan D."/>
            <person name="He X."/>
            <person name="Dai J."/>
            <person name="Wu Q."/>
        </authorList>
    </citation>
    <scope>NUCLEOTIDE SEQUENCE [LARGE SCALE GENOMIC DNA]</scope>
    <source>
        <strain evidence="1 2">0710</strain>
    </source>
</reference>
<proteinExistence type="predicted"/>
<dbReference type="Proteomes" id="UP000028924">
    <property type="component" value="Unassembled WGS sequence"/>
</dbReference>
<name>A0A087SSX6_AUXPR</name>
<organism evidence="1 2">
    <name type="scientific">Auxenochlorella protothecoides</name>
    <name type="common">Green microalga</name>
    <name type="synonym">Chlorella protothecoides</name>
    <dbReference type="NCBI Taxonomy" id="3075"/>
    <lineage>
        <taxon>Eukaryota</taxon>
        <taxon>Viridiplantae</taxon>
        <taxon>Chlorophyta</taxon>
        <taxon>core chlorophytes</taxon>
        <taxon>Trebouxiophyceae</taxon>
        <taxon>Chlorellales</taxon>
        <taxon>Chlorellaceae</taxon>
        <taxon>Auxenochlorella</taxon>
    </lineage>
</organism>
<evidence type="ECO:0000313" key="1">
    <source>
        <dbReference type="EMBL" id="KFM28830.1"/>
    </source>
</evidence>
<dbReference type="RefSeq" id="XP_011401879.1">
    <property type="nucleotide sequence ID" value="XM_011403577.1"/>
</dbReference>
<sequence>MNATGESSGPRSARMWVLATNPSTPQPVDVGFHHVGLPSPLLSISVLEMYATL</sequence>
<dbReference type="KEGG" id="apro:F751_4305"/>
<keyword evidence="2" id="KW-1185">Reference proteome</keyword>
<dbReference type="AlphaFoldDB" id="A0A087SSX6"/>
<evidence type="ECO:0000313" key="2">
    <source>
        <dbReference type="Proteomes" id="UP000028924"/>
    </source>
</evidence>
<accession>A0A087SSX6</accession>